<organism evidence="1">
    <name type="scientific">viral metagenome</name>
    <dbReference type="NCBI Taxonomy" id="1070528"/>
    <lineage>
        <taxon>unclassified sequences</taxon>
        <taxon>metagenomes</taxon>
        <taxon>organismal metagenomes</taxon>
    </lineage>
</organism>
<gene>
    <name evidence="1" type="ORF">MM415B03618_0002</name>
</gene>
<proteinExistence type="predicted"/>
<reference evidence="1" key="1">
    <citation type="submission" date="2020-03" db="EMBL/GenBank/DDBJ databases">
        <title>The deep terrestrial virosphere.</title>
        <authorList>
            <person name="Holmfeldt K."/>
            <person name="Nilsson E."/>
            <person name="Simone D."/>
            <person name="Lopez-Fernandez M."/>
            <person name="Wu X."/>
            <person name="de Brujin I."/>
            <person name="Lundin D."/>
            <person name="Andersson A."/>
            <person name="Bertilsson S."/>
            <person name="Dopson M."/>
        </authorList>
    </citation>
    <scope>NUCLEOTIDE SEQUENCE</scope>
    <source>
        <strain evidence="1">MM415B03618</strain>
    </source>
</reference>
<evidence type="ECO:0000313" key="1">
    <source>
        <dbReference type="EMBL" id="QJA90649.1"/>
    </source>
</evidence>
<accession>A0A6M3L8D1</accession>
<dbReference type="EMBL" id="MT142928">
    <property type="protein sequence ID" value="QJA90649.1"/>
    <property type="molecule type" value="Genomic_DNA"/>
</dbReference>
<sequence length="69" mass="7912">MKTKNKALLNLVKNLLYARRNGNIKTEQYAYDRLNAKCNSMKIDMGICIQQGIDYMKKNDVAAIMNSIL</sequence>
<dbReference type="AlphaFoldDB" id="A0A6M3L8D1"/>
<name>A0A6M3L8D1_9ZZZZ</name>
<protein>
    <submittedName>
        <fullName evidence="1">Uncharacterized protein</fullName>
    </submittedName>
</protein>